<evidence type="ECO:0000313" key="2">
    <source>
        <dbReference type="Proteomes" id="UP000235965"/>
    </source>
</evidence>
<dbReference type="EMBL" id="NEVH01000277">
    <property type="protein sequence ID" value="PNF43680.1"/>
    <property type="molecule type" value="Genomic_DNA"/>
</dbReference>
<dbReference type="InParanoid" id="A0A2J7RS60"/>
<keyword evidence="2" id="KW-1185">Reference proteome</keyword>
<comment type="caution">
    <text evidence="1">The sequence shown here is derived from an EMBL/GenBank/DDBJ whole genome shotgun (WGS) entry which is preliminary data.</text>
</comment>
<organism evidence="1 2">
    <name type="scientific">Cryptotermes secundus</name>
    <dbReference type="NCBI Taxonomy" id="105785"/>
    <lineage>
        <taxon>Eukaryota</taxon>
        <taxon>Metazoa</taxon>
        <taxon>Ecdysozoa</taxon>
        <taxon>Arthropoda</taxon>
        <taxon>Hexapoda</taxon>
        <taxon>Insecta</taxon>
        <taxon>Pterygota</taxon>
        <taxon>Neoptera</taxon>
        <taxon>Polyneoptera</taxon>
        <taxon>Dictyoptera</taxon>
        <taxon>Blattodea</taxon>
        <taxon>Blattoidea</taxon>
        <taxon>Termitoidae</taxon>
        <taxon>Kalotermitidae</taxon>
        <taxon>Cryptotermitinae</taxon>
        <taxon>Cryptotermes</taxon>
    </lineage>
</organism>
<accession>A0A2J7RS60</accession>
<proteinExistence type="predicted"/>
<reference evidence="1 2" key="1">
    <citation type="submission" date="2017-12" db="EMBL/GenBank/DDBJ databases">
        <title>Hemimetabolous genomes reveal molecular basis of termite eusociality.</title>
        <authorList>
            <person name="Harrison M.C."/>
            <person name="Jongepier E."/>
            <person name="Robertson H.M."/>
            <person name="Arning N."/>
            <person name="Bitard-Feildel T."/>
            <person name="Chao H."/>
            <person name="Childers C.P."/>
            <person name="Dinh H."/>
            <person name="Doddapaneni H."/>
            <person name="Dugan S."/>
            <person name="Gowin J."/>
            <person name="Greiner C."/>
            <person name="Han Y."/>
            <person name="Hu H."/>
            <person name="Hughes D.S.T."/>
            <person name="Huylmans A.-K."/>
            <person name="Kemena C."/>
            <person name="Kremer L.P.M."/>
            <person name="Lee S.L."/>
            <person name="Lopez-Ezquerra A."/>
            <person name="Mallet L."/>
            <person name="Monroy-Kuhn J.M."/>
            <person name="Moser A."/>
            <person name="Murali S.C."/>
            <person name="Muzny D.M."/>
            <person name="Otani S."/>
            <person name="Piulachs M.-D."/>
            <person name="Poelchau M."/>
            <person name="Qu J."/>
            <person name="Schaub F."/>
            <person name="Wada-Katsumata A."/>
            <person name="Worley K.C."/>
            <person name="Xie Q."/>
            <person name="Ylla G."/>
            <person name="Poulsen M."/>
            <person name="Gibbs R.A."/>
            <person name="Schal C."/>
            <person name="Richards S."/>
            <person name="Belles X."/>
            <person name="Korb J."/>
            <person name="Bornberg-Bauer E."/>
        </authorList>
    </citation>
    <scope>NUCLEOTIDE SEQUENCE [LARGE SCALE GENOMIC DNA]</scope>
    <source>
        <tissue evidence="1">Whole body</tissue>
    </source>
</reference>
<name>A0A2J7RS60_9NEOP</name>
<protein>
    <submittedName>
        <fullName evidence="1">Uncharacterized protein</fullName>
    </submittedName>
</protein>
<evidence type="ECO:0000313" key="1">
    <source>
        <dbReference type="EMBL" id="PNF43680.1"/>
    </source>
</evidence>
<dbReference type="Proteomes" id="UP000235965">
    <property type="component" value="Unassembled WGS sequence"/>
</dbReference>
<gene>
    <name evidence="1" type="ORF">B7P43_G15148</name>
</gene>
<dbReference type="AlphaFoldDB" id="A0A2J7RS60"/>
<sequence length="85" mass="9780">MNYFCVKVVMSLKENEASTISSGDNEYDENKTEMLYHTLKQNVQQIAVQMKNYSEILQDLAKDMDNVSKSMAAVQEHSLNTRNDK</sequence>